<feature type="modified residue" description="N6-carboxylysine" evidence="5">
    <location>
        <position position="149"/>
    </location>
</feature>
<dbReference type="PANTHER" id="PTHR11647:SF1">
    <property type="entry name" value="COLLAPSIN RESPONSE MEDIATOR PROTEIN"/>
    <property type="match status" value="1"/>
</dbReference>
<evidence type="ECO:0000256" key="1">
    <source>
        <dbReference type="ARBA" id="ARBA00001947"/>
    </source>
</evidence>
<dbReference type="InterPro" id="IPR011778">
    <property type="entry name" value="Hydantoinase/dihydroPyrase"/>
</dbReference>
<name>A0A857LNF1_9ACTN</name>
<keyword evidence="4 6" id="KW-0378">Hydrolase</keyword>
<evidence type="ECO:0000256" key="4">
    <source>
        <dbReference type="ARBA" id="ARBA00022801"/>
    </source>
</evidence>
<proteinExistence type="inferred from homology"/>
<sequence>MSTRTILKGGVVVSTDGQARSDVLIEDDTIIALGTDLDGDGHVVDVTGCQILPGLVDSHTHLEMPTMGTVTADDFASGTIAAAVGGTTTVIDFAMQTDGSLLTGLETWKANARDKAHIDYGFHMAVTDASESAIKEMADMVDEGVTSFKVFMAFKGSFMADDQQLLRVLRRTGETGGLVQVHAENGDAIDLNISDALSRGQTAPGMHATTRPESTEQEATGRAIHLATWAKRPVFVVHVSAASAVREIQEARMNGLPVFGETCVHYLTLTEDELHRPGFDGAKYVCSPPLRHEHDQDVLWSALRQQDLQIVTTDHCPFNFCGQKELGRDDFSKIPNGLPTIEHRLPLLHEHGVRTGRMTMSELVNLTSTAPAKMFGLDRKGRIAPGYDADLVVFDPSATLEISAANHHMAVDYTPFESWTCHGAPTMVYSRGDLVYGDGEVRSTPGRGRFVRRSTGPFPAGDITRI</sequence>
<dbReference type="SUPFAM" id="SSF51338">
    <property type="entry name" value="Composite domain of metallo-dependent hydrolases"/>
    <property type="match status" value="2"/>
</dbReference>
<dbReference type="GO" id="GO:0046872">
    <property type="term" value="F:metal ion binding"/>
    <property type="evidence" value="ECO:0007669"/>
    <property type="project" value="UniProtKB-KW"/>
</dbReference>
<protein>
    <submittedName>
        <fullName evidence="6">Dihydropyrimidinase</fullName>
        <ecNumber evidence="6">3.5.2.2</ecNumber>
    </submittedName>
</protein>
<dbReference type="InterPro" id="IPR032466">
    <property type="entry name" value="Metal_Hydrolase"/>
</dbReference>
<dbReference type="InterPro" id="IPR011059">
    <property type="entry name" value="Metal-dep_hydrolase_composite"/>
</dbReference>
<accession>A0A857LNF1</accession>
<evidence type="ECO:0000256" key="3">
    <source>
        <dbReference type="ARBA" id="ARBA00022723"/>
    </source>
</evidence>
<dbReference type="InterPro" id="IPR050378">
    <property type="entry name" value="Metallo-dep_Hydrolases_sf"/>
</dbReference>
<dbReference type="EC" id="3.5.2.2" evidence="6"/>
<dbReference type="CDD" id="cd01314">
    <property type="entry name" value="D-HYD"/>
    <property type="match status" value="1"/>
</dbReference>
<gene>
    <name evidence="6" type="primary">hydA</name>
    <name evidence="6" type="ORF">GII30_00715</name>
</gene>
<dbReference type="NCBIfam" id="TIGR02033">
    <property type="entry name" value="D-hydantoinase"/>
    <property type="match status" value="1"/>
</dbReference>
<dbReference type="EMBL" id="CP045810">
    <property type="protein sequence ID" value="QHN37897.1"/>
    <property type="molecule type" value="Genomic_DNA"/>
</dbReference>
<dbReference type="SUPFAM" id="SSF51556">
    <property type="entry name" value="Metallo-dependent hydrolases"/>
    <property type="match status" value="1"/>
</dbReference>
<dbReference type="RefSeq" id="WP_005192312.1">
    <property type="nucleotide sequence ID" value="NZ_CP045804.1"/>
</dbReference>
<reference evidence="6" key="1">
    <citation type="journal article" date="2021" name="Nat. Microbiol.">
        <title>Cocultivation of an ultrasmall environmental parasitic bacterium with lytic ability against bacteria associated with wastewater foams.</title>
        <authorList>
            <person name="Batinovic S."/>
            <person name="Rose J.J.A."/>
            <person name="Ratcliffe J."/>
            <person name="Seviour R.J."/>
            <person name="Petrovski S."/>
        </authorList>
    </citation>
    <scope>NUCLEOTIDE SEQUENCE</scope>
    <source>
        <strain evidence="6">CON44</strain>
    </source>
</reference>
<evidence type="ECO:0000256" key="2">
    <source>
        <dbReference type="ARBA" id="ARBA00008829"/>
    </source>
</evidence>
<dbReference type="AlphaFoldDB" id="A0A857LNF1"/>
<dbReference type="GO" id="GO:0005829">
    <property type="term" value="C:cytosol"/>
    <property type="evidence" value="ECO:0007669"/>
    <property type="project" value="TreeGrafter"/>
</dbReference>
<dbReference type="PANTHER" id="PTHR11647">
    <property type="entry name" value="HYDRANTOINASE/DIHYDROPYRIMIDINASE FAMILY MEMBER"/>
    <property type="match status" value="1"/>
</dbReference>
<comment type="cofactor">
    <cofactor evidence="1">
        <name>Zn(2+)</name>
        <dbReference type="ChEBI" id="CHEBI:29105"/>
    </cofactor>
</comment>
<dbReference type="Gene3D" id="2.30.40.10">
    <property type="entry name" value="Urease, subunit C, domain 1"/>
    <property type="match status" value="1"/>
</dbReference>
<keyword evidence="3" id="KW-0479">Metal-binding</keyword>
<organism evidence="6">
    <name type="scientific">Gordonia amarae</name>
    <dbReference type="NCBI Taxonomy" id="36821"/>
    <lineage>
        <taxon>Bacteria</taxon>
        <taxon>Bacillati</taxon>
        <taxon>Actinomycetota</taxon>
        <taxon>Actinomycetes</taxon>
        <taxon>Mycobacteriales</taxon>
        <taxon>Gordoniaceae</taxon>
        <taxon>Gordonia</taxon>
    </lineage>
</organism>
<dbReference type="Pfam" id="PF01979">
    <property type="entry name" value="Amidohydro_1"/>
    <property type="match status" value="1"/>
</dbReference>
<evidence type="ECO:0000256" key="5">
    <source>
        <dbReference type="PIRSR" id="PIRSR611778-50"/>
    </source>
</evidence>
<comment type="similarity">
    <text evidence="2">Belongs to the metallo-dependent hydrolases superfamily. Hydantoinase/dihydropyrimidinase family.</text>
</comment>
<dbReference type="Gene3D" id="3.20.20.140">
    <property type="entry name" value="Metal-dependent hydrolases"/>
    <property type="match status" value="1"/>
</dbReference>
<dbReference type="FunFam" id="3.20.20.140:FF:000076">
    <property type="entry name" value="Dihydropyrimidinase like 2"/>
    <property type="match status" value="1"/>
</dbReference>
<dbReference type="InterPro" id="IPR006680">
    <property type="entry name" value="Amidohydro-rel"/>
</dbReference>
<dbReference type="GO" id="GO:0004157">
    <property type="term" value="F:dihydropyrimidinase activity"/>
    <property type="evidence" value="ECO:0007669"/>
    <property type="project" value="UniProtKB-EC"/>
</dbReference>
<comment type="PTM">
    <text evidence="5">Carbamylation allows a single lysine to coordinate two divalent metal cations.</text>
</comment>
<evidence type="ECO:0000313" key="6">
    <source>
        <dbReference type="EMBL" id="QHN37897.1"/>
    </source>
</evidence>